<organism evidence="1 2">
    <name type="scientific">Candidatus Enterococcus moelleringii</name>
    <dbReference type="NCBI Taxonomy" id="2815325"/>
    <lineage>
        <taxon>Bacteria</taxon>
        <taxon>Bacillati</taxon>
        <taxon>Bacillota</taxon>
        <taxon>Bacilli</taxon>
        <taxon>Lactobacillales</taxon>
        <taxon>Enterococcaceae</taxon>
        <taxon>Enterococcus</taxon>
    </lineage>
</organism>
<keyword evidence="2" id="KW-1185">Reference proteome</keyword>
<proteinExistence type="predicted"/>
<comment type="caution">
    <text evidence="1">The sequence shown here is derived from an EMBL/GenBank/DDBJ whole genome shotgun (WGS) entry which is preliminary data.</text>
</comment>
<evidence type="ECO:0000313" key="2">
    <source>
        <dbReference type="Proteomes" id="UP000664601"/>
    </source>
</evidence>
<reference evidence="1 2" key="1">
    <citation type="submission" date="2021-03" db="EMBL/GenBank/DDBJ databases">
        <title>Enterococcal diversity collection.</title>
        <authorList>
            <person name="Gilmore M.S."/>
            <person name="Schwartzman J."/>
            <person name="Van Tyne D."/>
            <person name="Martin M."/>
            <person name="Earl A.M."/>
            <person name="Manson A.L."/>
            <person name="Straub T."/>
            <person name="Salamzade R."/>
            <person name="Saavedra J."/>
            <person name="Lebreton F."/>
            <person name="Prichula J."/>
            <person name="Schaufler K."/>
            <person name="Gaca A."/>
            <person name="Sgardioli B."/>
            <person name="Wagenaar J."/>
            <person name="Strong T."/>
        </authorList>
    </citation>
    <scope>NUCLEOTIDE SEQUENCE [LARGE SCALE GENOMIC DNA]</scope>
    <source>
        <strain evidence="1 2">669A</strain>
    </source>
</reference>
<dbReference type="Pfam" id="PF13743">
    <property type="entry name" value="Thioredoxin_5"/>
    <property type="match status" value="1"/>
</dbReference>
<dbReference type="Gene3D" id="3.40.30.10">
    <property type="entry name" value="Glutaredoxin"/>
    <property type="match status" value="1"/>
</dbReference>
<sequence>MIEIYLFINPIGGRCLTIEKQVTELMKKNDLKIQLRLIPLMNLHTVSDLLTREGLSKKDIHKRNKLSDIIYSASLDVKAAQLQGKKRGRSFLMKLQEEMTEKRTPYSKELVHRLFLEVGGDMEMFIEDRASDLVKELFIADQQIARDMQITRHPSAVIYNCVNDEGTGIRIEGCNAIKHVINSCKSRESVLRFFDNQEKHDHLNQEFPADHLSLI</sequence>
<evidence type="ECO:0000313" key="1">
    <source>
        <dbReference type="EMBL" id="MBO1308338.1"/>
    </source>
</evidence>
<dbReference type="Proteomes" id="UP000664601">
    <property type="component" value="Unassembled WGS sequence"/>
</dbReference>
<dbReference type="EMBL" id="JAFREM010000031">
    <property type="protein sequence ID" value="MBO1308338.1"/>
    <property type="molecule type" value="Genomic_DNA"/>
</dbReference>
<protein>
    <submittedName>
        <fullName evidence="1">DsbA family protein</fullName>
    </submittedName>
</protein>
<accession>A0ABS3LFD1</accession>
<dbReference type="SUPFAM" id="SSF52833">
    <property type="entry name" value="Thioredoxin-like"/>
    <property type="match status" value="1"/>
</dbReference>
<gene>
    <name evidence="1" type="ORF">JZO70_19330</name>
</gene>
<dbReference type="InterPro" id="IPR036249">
    <property type="entry name" value="Thioredoxin-like_sf"/>
</dbReference>
<dbReference type="RefSeq" id="WP_207675327.1">
    <property type="nucleotide sequence ID" value="NZ_JAFREM010000031.1"/>
</dbReference>
<name>A0ABS3LFD1_9ENTE</name>